<reference evidence="6" key="1">
    <citation type="submission" date="2019-08" db="EMBL/GenBank/DDBJ databases">
        <authorList>
            <person name="Kucharzyk K."/>
            <person name="Murdoch R.W."/>
            <person name="Higgins S."/>
            <person name="Loffler F."/>
        </authorList>
    </citation>
    <scope>NUCLEOTIDE SEQUENCE</scope>
</reference>
<evidence type="ECO:0000256" key="1">
    <source>
        <dbReference type="ARBA" id="ARBA00001974"/>
    </source>
</evidence>
<evidence type="ECO:0000256" key="2">
    <source>
        <dbReference type="ARBA" id="ARBA00022630"/>
    </source>
</evidence>
<evidence type="ECO:0000256" key="3">
    <source>
        <dbReference type="ARBA" id="ARBA00022827"/>
    </source>
</evidence>
<dbReference type="AlphaFoldDB" id="A0A645FGL5"/>
<dbReference type="InterPro" id="IPR016171">
    <property type="entry name" value="Vanillyl_alc_oxidase_C-sub2"/>
</dbReference>
<protein>
    <recommendedName>
        <fullName evidence="5">FAD-binding oxidoreductase/transferase type 4 C-terminal domain-containing protein</fullName>
    </recommendedName>
</protein>
<evidence type="ECO:0000259" key="5">
    <source>
        <dbReference type="Pfam" id="PF02913"/>
    </source>
</evidence>
<dbReference type="PANTHER" id="PTHR42934">
    <property type="entry name" value="GLYCOLATE OXIDASE SUBUNIT GLCD"/>
    <property type="match status" value="1"/>
</dbReference>
<dbReference type="Gene3D" id="1.10.45.10">
    <property type="entry name" value="Vanillyl-alcohol Oxidase, Chain A, domain 4"/>
    <property type="match status" value="1"/>
</dbReference>
<dbReference type="Pfam" id="PF02913">
    <property type="entry name" value="FAD-oxidase_C"/>
    <property type="match status" value="1"/>
</dbReference>
<dbReference type="InterPro" id="IPR016164">
    <property type="entry name" value="FAD-linked_Oxase-like_C"/>
</dbReference>
<dbReference type="GO" id="GO:0050660">
    <property type="term" value="F:flavin adenine dinucleotide binding"/>
    <property type="evidence" value="ECO:0007669"/>
    <property type="project" value="InterPro"/>
</dbReference>
<keyword evidence="3" id="KW-0274">FAD</keyword>
<gene>
    <name evidence="6" type="ORF">SDC9_160420</name>
</gene>
<dbReference type="FunFam" id="1.10.45.10:FF:000001">
    <property type="entry name" value="D-lactate dehydrogenase mitochondrial"/>
    <property type="match status" value="1"/>
</dbReference>
<name>A0A645FGL5_9ZZZZ</name>
<dbReference type="InterPro" id="IPR051914">
    <property type="entry name" value="FAD-linked_OxidoTrans_Type4"/>
</dbReference>
<feature type="domain" description="FAD-binding oxidoreductase/transferase type 4 C-terminal" evidence="5">
    <location>
        <begin position="5"/>
        <end position="65"/>
    </location>
</feature>
<evidence type="ECO:0000256" key="4">
    <source>
        <dbReference type="ARBA" id="ARBA00023002"/>
    </source>
</evidence>
<comment type="cofactor">
    <cofactor evidence="1">
        <name>FAD</name>
        <dbReference type="ChEBI" id="CHEBI:57692"/>
    </cofactor>
</comment>
<keyword evidence="4" id="KW-0560">Oxidoreductase</keyword>
<comment type="caution">
    <text evidence="6">The sequence shown here is derived from an EMBL/GenBank/DDBJ whole genome shotgun (WGS) entry which is preliminary data.</text>
</comment>
<evidence type="ECO:0000313" key="6">
    <source>
        <dbReference type="EMBL" id="MPN13100.1"/>
    </source>
</evidence>
<dbReference type="GO" id="GO:0016491">
    <property type="term" value="F:oxidoreductase activity"/>
    <property type="evidence" value="ECO:0007669"/>
    <property type="project" value="UniProtKB-KW"/>
</dbReference>
<dbReference type="PANTHER" id="PTHR42934:SF1">
    <property type="entry name" value="GLYCOLATE OXIDASE SUBUNIT GLCD"/>
    <property type="match status" value="1"/>
</dbReference>
<dbReference type="SUPFAM" id="SSF55103">
    <property type="entry name" value="FAD-linked oxidases, C-terminal domain"/>
    <property type="match status" value="1"/>
</dbReference>
<proteinExistence type="predicted"/>
<sequence length="72" mass="8167">MAAGLELYARFARRAVEFGGSVSAEHGIGKLKRKFFALMFTEAQIEQMRAVKRALDPLWLLNPGDLFEERPL</sequence>
<accession>A0A645FGL5</accession>
<keyword evidence="2" id="KW-0285">Flavoprotein</keyword>
<dbReference type="EMBL" id="VSSQ01059556">
    <property type="protein sequence ID" value="MPN13100.1"/>
    <property type="molecule type" value="Genomic_DNA"/>
</dbReference>
<dbReference type="InterPro" id="IPR004113">
    <property type="entry name" value="FAD-bd_oxidored_4_C"/>
</dbReference>
<organism evidence="6">
    <name type="scientific">bioreactor metagenome</name>
    <dbReference type="NCBI Taxonomy" id="1076179"/>
    <lineage>
        <taxon>unclassified sequences</taxon>
        <taxon>metagenomes</taxon>
        <taxon>ecological metagenomes</taxon>
    </lineage>
</organism>